<accession>A0A4Y2H7Z0</accession>
<sequence length="117" mass="13156">MLRLLISQYPPLDSENSFCLVVKILDSGPKSLRLKANTSKVMTRGQRTRNNNFQSHYYMAAPKITHDSTTTPTASQLSQFKVCDAFHSTKSKTHFIPQSLHVSAHKQSGQQSAHMHT</sequence>
<keyword evidence="2" id="KW-1185">Reference proteome</keyword>
<organism evidence="1 2">
    <name type="scientific">Araneus ventricosus</name>
    <name type="common">Orbweaver spider</name>
    <name type="synonym">Epeira ventricosa</name>
    <dbReference type="NCBI Taxonomy" id="182803"/>
    <lineage>
        <taxon>Eukaryota</taxon>
        <taxon>Metazoa</taxon>
        <taxon>Ecdysozoa</taxon>
        <taxon>Arthropoda</taxon>
        <taxon>Chelicerata</taxon>
        <taxon>Arachnida</taxon>
        <taxon>Araneae</taxon>
        <taxon>Araneomorphae</taxon>
        <taxon>Entelegynae</taxon>
        <taxon>Araneoidea</taxon>
        <taxon>Araneidae</taxon>
        <taxon>Araneus</taxon>
    </lineage>
</organism>
<dbReference type="AlphaFoldDB" id="A0A4Y2H7Z0"/>
<protein>
    <submittedName>
        <fullName evidence="1">Uncharacterized protein</fullName>
    </submittedName>
</protein>
<evidence type="ECO:0000313" key="2">
    <source>
        <dbReference type="Proteomes" id="UP000499080"/>
    </source>
</evidence>
<name>A0A4Y2H7Z0_ARAVE</name>
<reference evidence="1 2" key="1">
    <citation type="journal article" date="2019" name="Sci. Rep.">
        <title>Orb-weaving spider Araneus ventricosus genome elucidates the spidroin gene catalogue.</title>
        <authorList>
            <person name="Kono N."/>
            <person name="Nakamura H."/>
            <person name="Ohtoshi R."/>
            <person name="Moran D.A.P."/>
            <person name="Shinohara A."/>
            <person name="Yoshida Y."/>
            <person name="Fujiwara M."/>
            <person name="Mori M."/>
            <person name="Tomita M."/>
            <person name="Arakawa K."/>
        </authorList>
    </citation>
    <scope>NUCLEOTIDE SEQUENCE [LARGE SCALE GENOMIC DNA]</scope>
</reference>
<dbReference type="EMBL" id="BGPR01001723">
    <property type="protein sequence ID" value="GBM60434.1"/>
    <property type="molecule type" value="Genomic_DNA"/>
</dbReference>
<comment type="caution">
    <text evidence="1">The sequence shown here is derived from an EMBL/GenBank/DDBJ whole genome shotgun (WGS) entry which is preliminary data.</text>
</comment>
<gene>
    <name evidence="1" type="ORF">AVEN_785_1</name>
</gene>
<proteinExistence type="predicted"/>
<evidence type="ECO:0000313" key="1">
    <source>
        <dbReference type="EMBL" id="GBM60434.1"/>
    </source>
</evidence>
<dbReference type="Proteomes" id="UP000499080">
    <property type="component" value="Unassembled WGS sequence"/>
</dbReference>